<accession>F4L3C4</accession>
<dbReference type="EMBL" id="CP002691">
    <property type="protein sequence ID" value="AEE51758.1"/>
    <property type="molecule type" value="Genomic_DNA"/>
</dbReference>
<evidence type="ECO:0000256" key="4">
    <source>
        <dbReference type="ARBA" id="ARBA00022989"/>
    </source>
</evidence>
<evidence type="ECO:0008006" key="11">
    <source>
        <dbReference type="Google" id="ProtNLM"/>
    </source>
</evidence>
<evidence type="ECO:0000256" key="6">
    <source>
        <dbReference type="SAM" id="Phobius"/>
    </source>
</evidence>
<evidence type="ECO:0000259" key="8">
    <source>
        <dbReference type="Pfam" id="PF12704"/>
    </source>
</evidence>
<gene>
    <name evidence="9" type="ordered locus">Halhy_3908</name>
</gene>
<evidence type="ECO:0000313" key="10">
    <source>
        <dbReference type="Proteomes" id="UP000008461"/>
    </source>
</evidence>
<dbReference type="KEGG" id="hhy:Halhy_3908"/>
<organism evidence="9 10">
    <name type="scientific">Haliscomenobacter hydrossis (strain ATCC 27775 / DSM 1100 / LMG 10767 / O)</name>
    <dbReference type="NCBI Taxonomy" id="760192"/>
    <lineage>
        <taxon>Bacteria</taxon>
        <taxon>Pseudomonadati</taxon>
        <taxon>Bacteroidota</taxon>
        <taxon>Saprospiria</taxon>
        <taxon>Saprospirales</taxon>
        <taxon>Haliscomenobacteraceae</taxon>
        <taxon>Haliscomenobacter</taxon>
    </lineage>
</organism>
<dbReference type="PANTHER" id="PTHR30572:SF18">
    <property type="entry name" value="ABC-TYPE MACROLIDE FAMILY EXPORT SYSTEM PERMEASE COMPONENT 2"/>
    <property type="match status" value="1"/>
</dbReference>
<feature type="transmembrane region" description="Helical" evidence="6">
    <location>
        <begin position="779"/>
        <end position="798"/>
    </location>
</feature>
<keyword evidence="10" id="KW-1185">Reference proteome</keyword>
<protein>
    <recommendedName>
        <fullName evidence="11">ABC3 transporter permease protein domain-containing protein</fullName>
    </recommendedName>
</protein>
<dbReference type="GO" id="GO:0022857">
    <property type="term" value="F:transmembrane transporter activity"/>
    <property type="evidence" value="ECO:0007669"/>
    <property type="project" value="TreeGrafter"/>
</dbReference>
<dbReference type="InterPro" id="IPR050250">
    <property type="entry name" value="Macrolide_Exporter_MacB"/>
</dbReference>
<dbReference type="AlphaFoldDB" id="F4L3C4"/>
<dbReference type="InterPro" id="IPR025857">
    <property type="entry name" value="MacB_PCD"/>
</dbReference>
<feature type="transmembrane region" description="Helical" evidence="6">
    <location>
        <begin position="292"/>
        <end position="314"/>
    </location>
</feature>
<comment type="subcellular location">
    <subcellularLocation>
        <location evidence="1">Cell membrane</location>
        <topology evidence="1">Multi-pass membrane protein</topology>
    </subcellularLocation>
</comment>
<dbReference type="Pfam" id="PF12704">
    <property type="entry name" value="MacB_PCD"/>
    <property type="match status" value="1"/>
</dbReference>
<reference evidence="9 10" key="1">
    <citation type="journal article" date="2011" name="Stand. Genomic Sci.">
        <title>Complete genome sequence of Haliscomenobacter hydrossis type strain (O).</title>
        <authorList>
            <consortium name="US DOE Joint Genome Institute (JGI-PGF)"/>
            <person name="Daligault H."/>
            <person name="Lapidus A."/>
            <person name="Zeytun A."/>
            <person name="Nolan M."/>
            <person name="Lucas S."/>
            <person name="Del Rio T.G."/>
            <person name="Tice H."/>
            <person name="Cheng J.F."/>
            <person name="Tapia R."/>
            <person name="Han C."/>
            <person name="Goodwin L."/>
            <person name="Pitluck S."/>
            <person name="Liolios K."/>
            <person name="Pagani I."/>
            <person name="Ivanova N."/>
            <person name="Huntemann M."/>
            <person name="Mavromatis K."/>
            <person name="Mikhailova N."/>
            <person name="Pati A."/>
            <person name="Chen A."/>
            <person name="Palaniappan K."/>
            <person name="Land M."/>
            <person name="Hauser L."/>
            <person name="Brambilla E.M."/>
            <person name="Rohde M."/>
            <person name="Verbarg S."/>
            <person name="Goker M."/>
            <person name="Bristow J."/>
            <person name="Eisen J.A."/>
            <person name="Markowitz V."/>
            <person name="Hugenholtz P."/>
            <person name="Kyrpides N.C."/>
            <person name="Klenk H.P."/>
            <person name="Woyke T."/>
        </authorList>
    </citation>
    <scope>NUCLEOTIDE SEQUENCE [LARGE SCALE GENOMIC DNA]</scope>
    <source>
        <strain evidence="10">ATCC 27775 / DSM 1100 / LMG 10767 / O</strain>
    </source>
</reference>
<dbReference type="STRING" id="760192.Halhy_3908"/>
<evidence type="ECO:0000256" key="5">
    <source>
        <dbReference type="ARBA" id="ARBA00023136"/>
    </source>
</evidence>
<keyword evidence="3 6" id="KW-0812">Transmembrane</keyword>
<evidence type="ECO:0000313" key="9">
    <source>
        <dbReference type="EMBL" id="AEE51758.1"/>
    </source>
</evidence>
<dbReference type="RefSeq" id="WP_013766297.1">
    <property type="nucleotide sequence ID" value="NC_015510.1"/>
</dbReference>
<feature type="transmembrane region" description="Helical" evidence="6">
    <location>
        <begin position="729"/>
        <end position="759"/>
    </location>
</feature>
<evidence type="ECO:0000256" key="3">
    <source>
        <dbReference type="ARBA" id="ARBA00022692"/>
    </source>
</evidence>
<dbReference type="OrthoDB" id="5933722at2"/>
<dbReference type="PANTHER" id="PTHR30572">
    <property type="entry name" value="MEMBRANE COMPONENT OF TRANSPORTER-RELATED"/>
    <property type="match status" value="1"/>
</dbReference>
<feature type="transmembrane region" description="Helical" evidence="6">
    <location>
        <begin position="696"/>
        <end position="717"/>
    </location>
</feature>
<dbReference type="GO" id="GO:0005886">
    <property type="term" value="C:plasma membrane"/>
    <property type="evidence" value="ECO:0007669"/>
    <property type="project" value="UniProtKB-SubCell"/>
</dbReference>
<name>F4L3C4_HALH1</name>
<reference key="2">
    <citation type="submission" date="2011-04" db="EMBL/GenBank/DDBJ databases">
        <title>Complete sequence of chromosome of Haliscomenobacter hydrossis DSM 1100.</title>
        <authorList>
            <consortium name="US DOE Joint Genome Institute (JGI-PGF)"/>
            <person name="Lucas S."/>
            <person name="Han J."/>
            <person name="Lapidus A."/>
            <person name="Bruce D."/>
            <person name="Goodwin L."/>
            <person name="Pitluck S."/>
            <person name="Peters L."/>
            <person name="Kyrpides N."/>
            <person name="Mavromatis K."/>
            <person name="Ivanova N."/>
            <person name="Ovchinnikova G."/>
            <person name="Pagani I."/>
            <person name="Daligault H."/>
            <person name="Detter J.C."/>
            <person name="Han C."/>
            <person name="Land M."/>
            <person name="Hauser L."/>
            <person name="Markowitz V."/>
            <person name="Cheng J.-F."/>
            <person name="Hugenholtz P."/>
            <person name="Woyke T."/>
            <person name="Wu D."/>
            <person name="Verbarg S."/>
            <person name="Frueling A."/>
            <person name="Brambilla E."/>
            <person name="Klenk H.-P."/>
            <person name="Eisen J.A."/>
        </authorList>
    </citation>
    <scope>NUCLEOTIDE SEQUENCE</scope>
    <source>
        <strain>DSM 1100</strain>
    </source>
</reference>
<dbReference type="InterPro" id="IPR003838">
    <property type="entry name" value="ABC3_permease_C"/>
</dbReference>
<feature type="transmembrane region" description="Helical" evidence="6">
    <location>
        <begin position="438"/>
        <end position="457"/>
    </location>
</feature>
<feature type="domain" description="MacB-like periplasmic core" evidence="8">
    <location>
        <begin position="24"/>
        <end position="244"/>
    </location>
</feature>
<evidence type="ECO:0000256" key="1">
    <source>
        <dbReference type="ARBA" id="ARBA00004651"/>
    </source>
</evidence>
<evidence type="ECO:0000259" key="7">
    <source>
        <dbReference type="Pfam" id="PF02687"/>
    </source>
</evidence>
<keyword evidence="5 6" id="KW-0472">Membrane</keyword>
<feature type="domain" description="ABC3 transporter permease C-terminal" evidence="7">
    <location>
        <begin position="298"/>
        <end position="415"/>
    </location>
</feature>
<feature type="transmembrane region" description="Helical" evidence="6">
    <location>
        <begin position="386"/>
        <end position="410"/>
    </location>
</feature>
<feature type="domain" description="ABC3 transporter permease C-terminal" evidence="7">
    <location>
        <begin position="696"/>
        <end position="808"/>
    </location>
</feature>
<dbReference type="eggNOG" id="COG0577">
    <property type="taxonomic scope" value="Bacteria"/>
</dbReference>
<dbReference type="Pfam" id="PF02687">
    <property type="entry name" value="FtsX"/>
    <property type="match status" value="2"/>
</dbReference>
<dbReference type="HOGENOM" id="CLU_008713_1_0_10"/>
<sequence>MWTDQLKNALRLTLRRLSRQRLNTSLHIAGLTIGMSVCLMIGLFLRHELSFDAYHSKADRIYRINTVWTDNGNKSPHFSTPVPLGDALREEVPGLEFVAQWHPLGEEVVEINPQRRFAQKNIMLAEPDMLNVFDIKPVQGDAFAALRKPYQALLTRSTAKKFYGEENPIGKSFKFRNQFDITVAGIIEDFPANTHMNATMVMSFFKDEQFMQNSVTSWTFVMGTSTYVVLPQGTKLTDFNARLKGIADKYINKHETRPGSRTDFDAQPLHDIHFNSTYAGGGQWVQAVNANWLWVFGIIGLAVLILACINFINLSTAQALTRTREIGVSKALGAGRMLLIRQFMVEAWVLAFASGVLALGVSYVCMPLINTLMEKQIDYNFSQNPILITALLLGIALTGLLAGLYPAWILTRFNPVDVLKTGSQVAGDHRSTWLRKGLVVTQFSISIILLVAVTLMAQQVNYLRSKNLGFDHDNVVTVNLPQMNKASLFHSKLNEVTAIKNVSFSTSTPAAEGHWGTMMSLTNGDDPQRKDVTLILADPQFRDLYNLKLVAGRFLEPADTNLISRKLPNEQQIANVVVNEKCVKALGFASAADALDKKFWYGMNSGNAHIVGVVADFNATSLHNAIQPTLMTQVPEYYSLAGIKIEANHNLPQTIVTIEKAWKTSFPDQIFDYKFLDEQIDAFYKAETRLYTLFKIFALLAVVISCLGLYGLATFAAQQRTKEIGIRKVLGASVAGITGLLTKEFLALVLIALVIASPIAYYAMQQWLADFAFHIDVRWQVFAGVGIVAMAVAFLTVAGQSIRAATMNQVKSLRSE</sequence>
<keyword evidence="2" id="KW-1003">Cell membrane</keyword>
<feature type="transmembrane region" description="Helical" evidence="6">
    <location>
        <begin position="345"/>
        <end position="366"/>
    </location>
</feature>
<proteinExistence type="predicted"/>
<keyword evidence="4 6" id="KW-1133">Transmembrane helix</keyword>
<feature type="transmembrane region" description="Helical" evidence="6">
    <location>
        <begin position="21"/>
        <end position="45"/>
    </location>
</feature>
<dbReference type="Proteomes" id="UP000008461">
    <property type="component" value="Chromosome"/>
</dbReference>
<evidence type="ECO:0000256" key="2">
    <source>
        <dbReference type="ARBA" id="ARBA00022475"/>
    </source>
</evidence>